<dbReference type="Proteomes" id="UP000494249">
    <property type="component" value="Unassembled WGS sequence"/>
</dbReference>
<dbReference type="EMBL" id="CADIKB010000040">
    <property type="protein sequence ID" value="CAB3730219.1"/>
    <property type="molecule type" value="Genomic_DNA"/>
</dbReference>
<name>A0A6J5C9D6_9BURK</name>
<gene>
    <name evidence="1" type="ORF">LMG22037_05516</name>
</gene>
<organism evidence="1 2">
    <name type="scientific">Paraburkholderia phenoliruptrix</name>
    <dbReference type="NCBI Taxonomy" id="252970"/>
    <lineage>
        <taxon>Bacteria</taxon>
        <taxon>Pseudomonadati</taxon>
        <taxon>Pseudomonadota</taxon>
        <taxon>Betaproteobacteria</taxon>
        <taxon>Burkholderiales</taxon>
        <taxon>Burkholderiaceae</taxon>
        <taxon>Paraburkholderia</taxon>
    </lineage>
</organism>
<proteinExistence type="predicted"/>
<evidence type="ECO:0000313" key="1">
    <source>
        <dbReference type="EMBL" id="CAB3730219.1"/>
    </source>
</evidence>
<dbReference type="AlphaFoldDB" id="A0A6J5C9D6"/>
<accession>A0A6J5C9D6</accession>
<evidence type="ECO:0000313" key="2">
    <source>
        <dbReference type="Proteomes" id="UP000494249"/>
    </source>
</evidence>
<reference evidence="1 2" key="1">
    <citation type="submission" date="2020-04" db="EMBL/GenBank/DDBJ databases">
        <authorList>
            <person name="De Canck E."/>
        </authorList>
    </citation>
    <scope>NUCLEOTIDE SEQUENCE [LARGE SCALE GENOMIC DNA]</scope>
    <source>
        <strain evidence="1 2">LMG 22037</strain>
    </source>
</reference>
<dbReference type="RefSeq" id="WP_035483269.1">
    <property type="nucleotide sequence ID" value="NZ_CADFGL010000037.1"/>
</dbReference>
<sequence length="60" mass="6819">MSTELKEPSQLVIGLTHKEMLTWMADNGIFCSTDKFTRLLQEAQRRAIAAHNENNKETVA</sequence>
<protein>
    <submittedName>
        <fullName evidence="1">Uncharacterized protein</fullName>
    </submittedName>
</protein>